<gene>
    <name evidence="1" type="ORF">MILVUS5_LOCUS16872</name>
</gene>
<accession>A0ACB0JTV7</accession>
<sequence length="78" mass="9350">MVLLMITMNSTVTDVPLPLVDWNMNTYDMPFLPDNSEICESDLEKALNVRGIEFFRPNQIFPERYFHLFRFAIKRHRN</sequence>
<dbReference type="EMBL" id="CASHSV030000109">
    <property type="protein sequence ID" value="CAJ2648547.1"/>
    <property type="molecule type" value="Genomic_DNA"/>
</dbReference>
<protein>
    <submittedName>
        <fullName evidence="1">Uncharacterized protein</fullName>
    </submittedName>
</protein>
<organism evidence="1 2">
    <name type="scientific">Trifolium pratense</name>
    <name type="common">Red clover</name>
    <dbReference type="NCBI Taxonomy" id="57577"/>
    <lineage>
        <taxon>Eukaryota</taxon>
        <taxon>Viridiplantae</taxon>
        <taxon>Streptophyta</taxon>
        <taxon>Embryophyta</taxon>
        <taxon>Tracheophyta</taxon>
        <taxon>Spermatophyta</taxon>
        <taxon>Magnoliopsida</taxon>
        <taxon>eudicotyledons</taxon>
        <taxon>Gunneridae</taxon>
        <taxon>Pentapetalae</taxon>
        <taxon>rosids</taxon>
        <taxon>fabids</taxon>
        <taxon>Fabales</taxon>
        <taxon>Fabaceae</taxon>
        <taxon>Papilionoideae</taxon>
        <taxon>50 kb inversion clade</taxon>
        <taxon>NPAAA clade</taxon>
        <taxon>Hologalegina</taxon>
        <taxon>IRL clade</taxon>
        <taxon>Trifolieae</taxon>
        <taxon>Trifolium</taxon>
    </lineage>
</organism>
<dbReference type="Proteomes" id="UP001177021">
    <property type="component" value="Unassembled WGS sequence"/>
</dbReference>
<keyword evidence="2" id="KW-1185">Reference proteome</keyword>
<evidence type="ECO:0000313" key="1">
    <source>
        <dbReference type="EMBL" id="CAJ2648547.1"/>
    </source>
</evidence>
<proteinExistence type="predicted"/>
<evidence type="ECO:0000313" key="2">
    <source>
        <dbReference type="Proteomes" id="UP001177021"/>
    </source>
</evidence>
<name>A0ACB0JTV7_TRIPR</name>
<reference evidence="1" key="1">
    <citation type="submission" date="2023-10" db="EMBL/GenBank/DDBJ databases">
        <authorList>
            <person name="Rodriguez Cubillos JULIANA M."/>
            <person name="De Vega J."/>
        </authorList>
    </citation>
    <scope>NUCLEOTIDE SEQUENCE</scope>
</reference>
<comment type="caution">
    <text evidence="1">The sequence shown here is derived from an EMBL/GenBank/DDBJ whole genome shotgun (WGS) entry which is preliminary data.</text>
</comment>